<evidence type="ECO:0000313" key="5">
    <source>
        <dbReference type="Proteomes" id="UP000183028"/>
    </source>
</evidence>
<dbReference type="OrthoDB" id="2082007at2"/>
<dbReference type="Pfam" id="PF07261">
    <property type="entry name" value="DnaB_2"/>
    <property type="match status" value="1"/>
</dbReference>
<dbReference type="InterPro" id="IPR058660">
    <property type="entry name" value="WHD_DnaB"/>
</dbReference>
<dbReference type="eggNOG" id="COG3611">
    <property type="taxonomic scope" value="Bacteria"/>
</dbReference>
<keyword evidence="4" id="KW-0378">Hydrolase</keyword>
<gene>
    <name evidence="4" type="ORF">SAMN04487834_103314</name>
</gene>
<dbReference type="Pfam" id="PF25888">
    <property type="entry name" value="WHD_DnaB"/>
    <property type="match status" value="1"/>
</dbReference>
<dbReference type="STRING" id="322505.SAMN04487836_1192"/>
<keyword evidence="4" id="KW-0067">ATP-binding</keyword>
<dbReference type="InterPro" id="IPR006343">
    <property type="entry name" value="DnaB/C_C"/>
</dbReference>
<evidence type="ECO:0000259" key="3">
    <source>
        <dbReference type="Pfam" id="PF25888"/>
    </source>
</evidence>
<organism evidence="4 5">
    <name type="scientific">Sharpea azabuensis</name>
    <dbReference type="NCBI Taxonomy" id="322505"/>
    <lineage>
        <taxon>Bacteria</taxon>
        <taxon>Bacillati</taxon>
        <taxon>Bacillota</taxon>
        <taxon>Erysipelotrichia</taxon>
        <taxon>Erysipelotrichales</taxon>
        <taxon>Coprobacillaceae</taxon>
        <taxon>Sharpea</taxon>
    </lineage>
</organism>
<proteinExistence type="inferred from homology"/>
<dbReference type="EMBL" id="FNYK01000033">
    <property type="protein sequence ID" value="SEI90534.1"/>
    <property type="molecule type" value="Genomic_DNA"/>
</dbReference>
<accession>A0A1H6UII9</accession>
<comment type="similarity">
    <text evidence="1">Belongs to the DnaB/DnaD family.</text>
</comment>
<reference evidence="5" key="1">
    <citation type="submission" date="2016-10" db="EMBL/GenBank/DDBJ databases">
        <authorList>
            <person name="Varghese N."/>
        </authorList>
    </citation>
    <scope>NUCLEOTIDE SEQUENCE [LARGE SCALE GENOMIC DNA]</scope>
    <source>
        <strain evidence="5">DSM 20406</strain>
    </source>
</reference>
<feature type="domain" description="Replicative helicase loading/DNA remodeling protein DnaB N-terminal winged helix" evidence="3">
    <location>
        <begin position="22"/>
        <end position="235"/>
    </location>
</feature>
<evidence type="ECO:0000256" key="1">
    <source>
        <dbReference type="ARBA" id="ARBA00093462"/>
    </source>
</evidence>
<name>A0A1H6UII9_9FIRM</name>
<dbReference type="RefSeq" id="WP_074732259.1">
    <property type="nucleotide sequence ID" value="NZ_CACWHD010000018.1"/>
</dbReference>
<sequence length="414" mass="48130">MALYKTDMYIAEYAYPLDSVMEDELIYLYQPLIGIEGYTLYNLLYTEAKRMDRFHVLCPIDRLLIYSGLSLSRLQEVLETLEAIGLLKTYRNSEDGKTKYLLRVQMPLSVKHFFANQILTTLLIHTIGRDDVMRVRDYFRIAGEKMSGYEEITARFQDVFDIRLNDKPPLKTKFNYAHKKEANIIYDYDLSLFYETLRDYQLPAYIIDNEKDYIVQLAIVYNIDAIALASLTRESVLNNHFDRELFKKKCQEFYHLNSTSQLSEVYHTQPDAYRSQQSANDPISQHLSYLETISPYQLLKEKQGGKEPVMHDLAIAETLMTQLDLTPGVVNVLLEYVLGNNDHTLNRSYCETIGASWSRKHLHTAKEAYEAIMGYERSVKGETPKQSSPAQNIQERVNDDDFMKLIEELKGETS</sequence>
<feature type="domain" description="DnaB/C C-terminal" evidence="2">
    <location>
        <begin position="315"/>
        <end position="371"/>
    </location>
</feature>
<protein>
    <submittedName>
        <fullName evidence="4">Replicative DNA helicase loader DnaB</fullName>
    </submittedName>
</protein>
<evidence type="ECO:0000313" key="4">
    <source>
        <dbReference type="EMBL" id="SEI90534.1"/>
    </source>
</evidence>
<evidence type="ECO:0000259" key="2">
    <source>
        <dbReference type="Pfam" id="PF07261"/>
    </source>
</evidence>
<dbReference type="Proteomes" id="UP000183028">
    <property type="component" value="Unassembled WGS sequence"/>
</dbReference>
<keyword evidence="4" id="KW-0547">Nucleotide-binding</keyword>
<keyword evidence="4" id="KW-0347">Helicase</keyword>
<dbReference type="AlphaFoldDB" id="A0A1H6UII9"/>
<keyword evidence="5" id="KW-1185">Reference proteome</keyword>
<dbReference type="GO" id="GO:0004386">
    <property type="term" value="F:helicase activity"/>
    <property type="evidence" value="ECO:0007669"/>
    <property type="project" value="UniProtKB-KW"/>
</dbReference>